<accession>A0A0E9VXW9</accession>
<proteinExistence type="predicted"/>
<evidence type="ECO:0000313" key="1">
    <source>
        <dbReference type="EMBL" id="JAH82886.1"/>
    </source>
</evidence>
<protein>
    <submittedName>
        <fullName evidence="1">Uncharacterized protein</fullName>
    </submittedName>
</protein>
<sequence length="19" mass="2340">MFCSKARPRTLSFSVWFYI</sequence>
<name>A0A0E9VXW9_ANGAN</name>
<dbReference type="EMBL" id="GBXM01025691">
    <property type="protein sequence ID" value="JAH82886.1"/>
    <property type="molecule type" value="Transcribed_RNA"/>
</dbReference>
<dbReference type="AlphaFoldDB" id="A0A0E9VXW9"/>
<reference evidence="1" key="1">
    <citation type="submission" date="2014-11" db="EMBL/GenBank/DDBJ databases">
        <authorList>
            <person name="Amaro Gonzalez C."/>
        </authorList>
    </citation>
    <scope>NUCLEOTIDE SEQUENCE</scope>
</reference>
<reference evidence="1" key="2">
    <citation type="journal article" date="2015" name="Fish Shellfish Immunol.">
        <title>Early steps in the European eel (Anguilla anguilla)-Vibrio vulnificus interaction in the gills: Role of the RtxA13 toxin.</title>
        <authorList>
            <person name="Callol A."/>
            <person name="Pajuelo D."/>
            <person name="Ebbesson L."/>
            <person name="Teles M."/>
            <person name="MacKenzie S."/>
            <person name="Amaro C."/>
        </authorList>
    </citation>
    <scope>NUCLEOTIDE SEQUENCE</scope>
</reference>
<organism evidence="1">
    <name type="scientific">Anguilla anguilla</name>
    <name type="common">European freshwater eel</name>
    <name type="synonym">Muraena anguilla</name>
    <dbReference type="NCBI Taxonomy" id="7936"/>
    <lineage>
        <taxon>Eukaryota</taxon>
        <taxon>Metazoa</taxon>
        <taxon>Chordata</taxon>
        <taxon>Craniata</taxon>
        <taxon>Vertebrata</taxon>
        <taxon>Euteleostomi</taxon>
        <taxon>Actinopterygii</taxon>
        <taxon>Neopterygii</taxon>
        <taxon>Teleostei</taxon>
        <taxon>Anguilliformes</taxon>
        <taxon>Anguillidae</taxon>
        <taxon>Anguilla</taxon>
    </lineage>
</organism>